<dbReference type="GO" id="GO:0005886">
    <property type="term" value="C:plasma membrane"/>
    <property type="evidence" value="ECO:0007669"/>
    <property type="project" value="UniProtKB-SubCell"/>
</dbReference>
<accession>A0A1Q5P7I6</accession>
<gene>
    <name evidence="10" type="ORF">BLL40_02095</name>
</gene>
<keyword evidence="6" id="KW-0051">Antiviral defense</keyword>
<evidence type="ECO:0000256" key="4">
    <source>
        <dbReference type="ARBA" id="ARBA00022741"/>
    </source>
</evidence>
<evidence type="ECO:0000256" key="2">
    <source>
        <dbReference type="ARBA" id="ARBA00022475"/>
    </source>
</evidence>
<evidence type="ECO:0000256" key="5">
    <source>
        <dbReference type="ARBA" id="ARBA00022989"/>
    </source>
</evidence>
<reference evidence="10 11" key="1">
    <citation type="submission" date="2016-12" db="EMBL/GenBank/DDBJ databases">
        <title>Domibacillus sp. SAOS 44 whole genome sequencing.</title>
        <authorList>
            <person name="Verma A."/>
            <person name="Krishnamurthi S."/>
        </authorList>
    </citation>
    <scope>NUCLEOTIDE SEQUENCE [LARGE SCALE GENOMIC DNA]</scope>
    <source>
        <strain evidence="10 11">SAOS 44</strain>
    </source>
</reference>
<dbReference type="RefSeq" id="WP_073710241.1">
    <property type="nucleotide sequence ID" value="NZ_MRWQ01000001.1"/>
</dbReference>
<evidence type="ECO:0000256" key="7">
    <source>
        <dbReference type="ARBA" id="ARBA00023136"/>
    </source>
</evidence>
<dbReference type="GO" id="GO:0051607">
    <property type="term" value="P:defense response to virus"/>
    <property type="evidence" value="ECO:0007669"/>
    <property type="project" value="UniProtKB-KW"/>
</dbReference>
<dbReference type="OrthoDB" id="2970722at2"/>
<organism evidence="10 11">
    <name type="scientific">Domibacillus mangrovi</name>
    <dbReference type="NCBI Taxonomy" id="1714354"/>
    <lineage>
        <taxon>Bacteria</taxon>
        <taxon>Bacillati</taxon>
        <taxon>Bacillota</taxon>
        <taxon>Bacilli</taxon>
        <taxon>Bacillales</taxon>
        <taxon>Bacillaceae</taxon>
        <taxon>Domibacillus</taxon>
    </lineage>
</organism>
<feature type="transmembrane region" description="Helical" evidence="8">
    <location>
        <begin position="54"/>
        <end position="76"/>
    </location>
</feature>
<keyword evidence="11" id="KW-1185">Reference proteome</keyword>
<evidence type="ECO:0000256" key="3">
    <source>
        <dbReference type="ARBA" id="ARBA00022692"/>
    </source>
</evidence>
<dbReference type="EMBL" id="MRWQ01000001">
    <property type="protein sequence ID" value="OKL38235.1"/>
    <property type="molecule type" value="Genomic_DNA"/>
</dbReference>
<comment type="caution">
    <text evidence="10">The sequence shown here is derived from an EMBL/GenBank/DDBJ whole genome shotgun (WGS) entry which is preliminary data.</text>
</comment>
<evidence type="ECO:0000259" key="9">
    <source>
        <dbReference type="Pfam" id="PF18967"/>
    </source>
</evidence>
<dbReference type="GO" id="GO:0000166">
    <property type="term" value="F:nucleotide binding"/>
    <property type="evidence" value="ECO:0007669"/>
    <property type="project" value="UniProtKB-KW"/>
</dbReference>
<keyword evidence="4" id="KW-0547">Nucleotide-binding</keyword>
<evidence type="ECO:0000313" key="11">
    <source>
        <dbReference type="Proteomes" id="UP000186524"/>
    </source>
</evidence>
<feature type="transmembrane region" description="Helical" evidence="8">
    <location>
        <begin position="21"/>
        <end position="42"/>
    </location>
</feature>
<dbReference type="AlphaFoldDB" id="A0A1Q5P7I6"/>
<keyword evidence="5 8" id="KW-1133">Transmembrane helix</keyword>
<dbReference type="Pfam" id="PF18967">
    <property type="entry name" value="PycTM"/>
    <property type="match status" value="1"/>
</dbReference>
<keyword evidence="3 8" id="KW-0812">Transmembrane</keyword>
<evidence type="ECO:0000256" key="8">
    <source>
        <dbReference type="SAM" id="Phobius"/>
    </source>
</evidence>
<sequence length="161" mass="18537">MFSEKVDFIKHHHNYLIDQIKFADVKAAGLITVNGLIINLLFKKISSDIYETIHFFSLFGCLMLLLAIVFSLLVVFPRTNAKAPKGLIFWDNITAMSKDAYIKEMKEISLDDLAEKMTEQNYFLANTAKRKFSVLKRAFYVSFLGYLLLMVAAIFWFVQSS</sequence>
<dbReference type="InterPro" id="IPR043760">
    <property type="entry name" value="PycTM_dom"/>
</dbReference>
<proteinExistence type="predicted"/>
<evidence type="ECO:0000256" key="6">
    <source>
        <dbReference type="ARBA" id="ARBA00023118"/>
    </source>
</evidence>
<evidence type="ECO:0000313" key="10">
    <source>
        <dbReference type="EMBL" id="OKL38235.1"/>
    </source>
</evidence>
<protein>
    <recommendedName>
        <fullName evidence="9">Pycsar effector protein domain-containing protein</fullName>
    </recommendedName>
</protein>
<evidence type="ECO:0000256" key="1">
    <source>
        <dbReference type="ARBA" id="ARBA00004236"/>
    </source>
</evidence>
<dbReference type="Proteomes" id="UP000186524">
    <property type="component" value="Unassembled WGS sequence"/>
</dbReference>
<keyword evidence="7 8" id="KW-0472">Membrane</keyword>
<feature type="domain" description="Pycsar effector protein" evidence="9">
    <location>
        <begin position="10"/>
        <end position="156"/>
    </location>
</feature>
<comment type="subcellular location">
    <subcellularLocation>
        <location evidence="1">Cell membrane</location>
    </subcellularLocation>
</comment>
<name>A0A1Q5P7I6_9BACI</name>
<feature type="transmembrane region" description="Helical" evidence="8">
    <location>
        <begin position="138"/>
        <end position="158"/>
    </location>
</feature>
<keyword evidence="2" id="KW-1003">Cell membrane</keyword>